<proteinExistence type="inferred from homology"/>
<dbReference type="EC" id="3.1.1.-" evidence="3"/>
<reference evidence="5" key="1">
    <citation type="journal article" date="2020" name="Stud. Mycol.">
        <title>101 Dothideomycetes genomes: a test case for predicting lifestyles and emergence of pathogens.</title>
        <authorList>
            <person name="Haridas S."/>
            <person name="Albert R."/>
            <person name="Binder M."/>
            <person name="Bloem J."/>
            <person name="Labutti K."/>
            <person name="Salamov A."/>
            <person name="Andreopoulos B."/>
            <person name="Baker S."/>
            <person name="Barry K."/>
            <person name="Bills G."/>
            <person name="Bluhm B."/>
            <person name="Cannon C."/>
            <person name="Castanera R."/>
            <person name="Culley D."/>
            <person name="Daum C."/>
            <person name="Ezra D."/>
            <person name="Gonzalez J."/>
            <person name="Henrissat B."/>
            <person name="Kuo A."/>
            <person name="Liang C."/>
            <person name="Lipzen A."/>
            <person name="Lutzoni F."/>
            <person name="Magnuson J."/>
            <person name="Mondo S."/>
            <person name="Nolan M."/>
            <person name="Ohm R."/>
            <person name="Pangilinan J."/>
            <person name="Park H.-J."/>
            <person name="Ramirez L."/>
            <person name="Alfaro M."/>
            <person name="Sun H."/>
            <person name="Tritt A."/>
            <person name="Yoshinaga Y."/>
            <person name="Zwiers L.-H."/>
            <person name="Turgeon B."/>
            <person name="Goodwin S."/>
            <person name="Spatafora J."/>
            <person name="Crous P."/>
            <person name="Grigoriev I."/>
        </authorList>
    </citation>
    <scope>NUCLEOTIDE SEQUENCE</scope>
    <source>
        <strain evidence="5">CBS 115976</strain>
    </source>
</reference>
<dbReference type="Proteomes" id="UP000799302">
    <property type="component" value="Unassembled WGS sequence"/>
</dbReference>
<evidence type="ECO:0000313" key="6">
    <source>
        <dbReference type="Proteomes" id="UP000799302"/>
    </source>
</evidence>
<feature type="chain" id="PRO_5025711450" description="Carboxylic ester hydrolase" evidence="3">
    <location>
        <begin position="19"/>
        <end position="515"/>
    </location>
</feature>
<name>A0A6A6U452_9PEZI</name>
<dbReference type="SUPFAM" id="SSF53474">
    <property type="entry name" value="alpha/beta-Hydrolases"/>
    <property type="match status" value="1"/>
</dbReference>
<sequence>MKLLKSITLVSIAGLAAADWSVGQKVTTTSGEVVGHAAKLDSSVSEYLGLPFAQPPVGKLRWMPPVRTEKSSKPIIAAQFGPDCSQVGAARNSSMTETQKGVLSGLSSSREQSEDCLTLNIWTKPQSGEKKKAVLVWVYGGGFSTGSTATPSYNGVRFAGNQDVVLVSINYRLMIMGFPAAPEIFPDVNLGLLDQRVALEWVRDNIAAFGGDPARITLFGESAGGRSVDIYSYAWADEKDPIVNGFIAESGSAPQNTGWLPRPKSWFELSSRLGCGGEEKGKQTVDCMRGKSLQDVMAGVGTNGKTRRDISRAFTPVVDGKRYFADYDKRSAEGKFIQKPMLTGSNDNESGLQSYVAALSGTIYDEAQKKSVTLGYTCGAKVVADRRAEKKLPIWRYRWMTDIPSQRLTNASAAWHGSEISSVFNLVDTVKHRGSDAIPAQIALSKYMNNAWAEFAKDPEKGLDKLGLPHWNAQDQQLILFGSARNLSGVAVVKGDEFDKECSTLKNTLPGGSDS</sequence>
<gene>
    <name evidence="5" type="ORF">BT63DRAFT_315517</name>
</gene>
<protein>
    <recommendedName>
        <fullName evidence="3">Carboxylic ester hydrolase</fullName>
        <ecNumber evidence="3">3.1.1.-</ecNumber>
    </recommendedName>
</protein>
<accession>A0A6A6U452</accession>
<evidence type="ECO:0000313" key="5">
    <source>
        <dbReference type="EMBL" id="KAF2666680.1"/>
    </source>
</evidence>
<evidence type="ECO:0000259" key="4">
    <source>
        <dbReference type="Pfam" id="PF00135"/>
    </source>
</evidence>
<dbReference type="PANTHER" id="PTHR43918:SF4">
    <property type="entry name" value="CARBOXYLIC ESTER HYDROLASE"/>
    <property type="match status" value="1"/>
</dbReference>
<dbReference type="GO" id="GO:0052689">
    <property type="term" value="F:carboxylic ester hydrolase activity"/>
    <property type="evidence" value="ECO:0007669"/>
    <property type="project" value="TreeGrafter"/>
</dbReference>
<evidence type="ECO:0000256" key="1">
    <source>
        <dbReference type="ARBA" id="ARBA00005964"/>
    </source>
</evidence>
<dbReference type="Gene3D" id="3.40.50.1820">
    <property type="entry name" value="alpha/beta hydrolase"/>
    <property type="match status" value="1"/>
</dbReference>
<keyword evidence="6" id="KW-1185">Reference proteome</keyword>
<dbReference type="InterPro" id="IPR019826">
    <property type="entry name" value="Carboxylesterase_B_AS"/>
</dbReference>
<evidence type="ECO:0000256" key="2">
    <source>
        <dbReference type="ARBA" id="ARBA00022801"/>
    </source>
</evidence>
<dbReference type="PANTHER" id="PTHR43918">
    <property type="entry name" value="ACETYLCHOLINESTERASE"/>
    <property type="match status" value="1"/>
</dbReference>
<dbReference type="OrthoDB" id="408631at2759"/>
<feature type="domain" description="Carboxylesterase type B" evidence="4">
    <location>
        <begin position="24"/>
        <end position="358"/>
    </location>
</feature>
<dbReference type="Pfam" id="PF00135">
    <property type="entry name" value="COesterase"/>
    <property type="match status" value="1"/>
</dbReference>
<keyword evidence="2 3" id="KW-0378">Hydrolase</keyword>
<keyword evidence="3" id="KW-0732">Signal</keyword>
<dbReference type="InterPro" id="IPR029058">
    <property type="entry name" value="AB_hydrolase_fold"/>
</dbReference>
<organism evidence="5 6">
    <name type="scientific">Microthyrium microscopicum</name>
    <dbReference type="NCBI Taxonomy" id="703497"/>
    <lineage>
        <taxon>Eukaryota</taxon>
        <taxon>Fungi</taxon>
        <taxon>Dikarya</taxon>
        <taxon>Ascomycota</taxon>
        <taxon>Pezizomycotina</taxon>
        <taxon>Dothideomycetes</taxon>
        <taxon>Dothideomycetes incertae sedis</taxon>
        <taxon>Microthyriales</taxon>
        <taxon>Microthyriaceae</taxon>
        <taxon>Microthyrium</taxon>
    </lineage>
</organism>
<comment type="similarity">
    <text evidence="1 3">Belongs to the type-B carboxylesterase/lipase family.</text>
</comment>
<dbReference type="AlphaFoldDB" id="A0A6A6U452"/>
<dbReference type="PROSITE" id="PS00122">
    <property type="entry name" value="CARBOXYLESTERASE_B_1"/>
    <property type="match status" value="1"/>
</dbReference>
<dbReference type="InterPro" id="IPR002018">
    <property type="entry name" value="CarbesteraseB"/>
</dbReference>
<evidence type="ECO:0000256" key="3">
    <source>
        <dbReference type="RuleBase" id="RU361235"/>
    </source>
</evidence>
<dbReference type="InterPro" id="IPR050654">
    <property type="entry name" value="AChE-related_enzymes"/>
</dbReference>
<feature type="signal peptide" evidence="3">
    <location>
        <begin position="1"/>
        <end position="18"/>
    </location>
</feature>
<dbReference type="EMBL" id="MU004238">
    <property type="protein sequence ID" value="KAF2666680.1"/>
    <property type="molecule type" value="Genomic_DNA"/>
</dbReference>